<comment type="caution">
    <text evidence="2">The sequence shown here is derived from an EMBL/GenBank/DDBJ whole genome shotgun (WGS) entry which is preliminary data.</text>
</comment>
<keyword evidence="3" id="KW-1185">Reference proteome</keyword>
<protein>
    <recommendedName>
        <fullName evidence="1">HicB-like antitoxin of toxin-antitoxin system domain-containing protein</fullName>
    </recommendedName>
</protein>
<dbReference type="SUPFAM" id="SSF143100">
    <property type="entry name" value="TTHA1013/TTHA0281-like"/>
    <property type="match status" value="1"/>
</dbReference>
<dbReference type="RefSeq" id="WP_034434772.1">
    <property type="nucleotide sequence ID" value="NZ_CBTK010000255.1"/>
</dbReference>
<feature type="domain" description="HicB-like antitoxin of toxin-antitoxin system" evidence="1">
    <location>
        <begin position="6"/>
        <end position="64"/>
    </location>
</feature>
<dbReference type="EMBL" id="CBTK010000255">
    <property type="protein sequence ID" value="CDH46214.1"/>
    <property type="molecule type" value="Genomic_DNA"/>
</dbReference>
<reference evidence="2 3" key="1">
    <citation type="journal article" date="2014" name="ISME J.">
        <title>Candidatus Competibacter-lineage genomes retrieved from metagenomes reveal functional metabolic diversity.</title>
        <authorList>
            <person name="McIlroy S.J."/>
            <person name="Albertsen M."/>
            <person name="Andresen E.K."/>
            <person name="Saunders A.M."/>
            <person name="Kristiansen R."/>
            <person name="Stokholm-Bjerregaard M."/>
            <person name="Nielsen K.L."/>
            <person name="Nielsen P.H."/>
        </authorList>
    </citation>
    <scope>NUCLEOTIDE SEQUENCE [LARGE SCALE GENOMIC DNA]</scope>
    <source>
        <strain evidence="2 3">Run_B_J11</strain>
    </source>
</reference>
<accession>A0A7U7GE76</accession>
<dbReference type="InterPro" id="IPR031807">
    <property type="entry name" value="HicB-like"/>
</dbReference>
<evidence type="ECO:0000259" key="1">
    <source>
        <dbReference type="Pfam" id="PF15919"/>
    </source>
</evidence>
<dbReference type="Proteomes" id="UP000019184">
    <property type="component" value="Unassembled WGS sequence"/>
</dbReference>
<dbReference type="AlphaFoldDB" id="A0A7U7GE76"/>
<dbReference type="Gene3D" id="3.30.160.250">
    <property type="match status" value="1"/>
</dbReference>
<dbReference type="OrthoDB" id="9807959at2"/>
<dbReference type="Pfam" id="PF15919">
    <property type="entry name" value="HicB_lk_antitox"/>
    <property type="match status" value="1"/>
</dbReference>
<evidence type="ECO:0000313" key="2">
    <source>
        <dbReference type="EMBL" id="CDH46214.1"/>
    </source>
</evidence>
<sequence length="70" mass="7773">MNDYHYPLEVFWDEGSHAFICIAPDLPGCSAIGDSPQEAVQEMEIAMRLWLDAAQSMGRPLPVARLRIAA</sequence>
<dbReference type="InterPro" id="IPR035069">
    <property type="entry name" value="TTHA1013/TTHA0281-like"/>
</dbReference>
<proteinExistence type="predicted"/>
<gene>
    <name evidence="2" type="ORF">BN874_400006</name>
</gene>
<name>A0A7U7GE76_9GAMM</name>
<evidence type="ECO:0000313" key="3">
    <source>
        <dbReference type="Proteomes" id="UP000019184"/>
    </source>
</evidence>
<organism evidence="2 3">
    <name type="scientific">Candidatus Contendobacter odensis Run_B_J11</name>
    <dbReference type="NCBI Taxonomy" id="1400861"/>
    <lineage>
        <taxon>Bacteria</taxon>
        <taxon>Pseudomonadati</taxon>
        <taxon>Pseudomonadota</taxon>
        <taxon>Gammaproteobacteria</taxon>
        <taxon>Candidatus Competibacteraceae</taxon>
        <taxon>Candidatus Contendibacter</taxon>
    </lineage>
</organism>